<dbReference type="AlphaFoldDB" id="A0AAE0FH21"/>
<proteinExistence type="predicted"/>
<reference evidence="2 3" key="1">
    <citation type="journal article" date="2015" name="Genome Biol. Evol.">
        <title>Comparative Genomics of a Bacterivorous Green Alga Reveals Evolutionary Causalities and Consequences of Phago-Mixotrophic Mode of Nutrition.</title>
        <authorList>
            <person name="Burns J.A."/>
            <person name="Paasch A."/>
            <person name="Narechania A."/>
            <person name="Kim E."/>
        </authorList>
    </citation>
    <scope>NUCLEOTIDE SEQUENCE [LARGE SCALE GENOMIC DNA]</scope>
    <source>
        <strain evidence="2 3">PLY_AMNH</strain>
    </source>
</reference>
<keyword evidence="3" id="KW-1185">Reference proteome</keyword>
<protein>
    <submittedName>
        <fullName evidence="2">Uncharacterized protein</fullName>
    </submittedName>
</protein>
<dbReference type="EMBL" id="LGRX02018692">
    <property type="protein sequence ID" value="KAK3259497.1"/>
    <property type="molecule type" value="Genomic_DNA"/>
</dbReference>
<organism evidence="2 3">
    <name type="scientific">Cymbomonas tetramitiformis</name>
    <dbReference type="NCBI Taxonomy" id="36881"/>
    <lineage>
        <taxon>Eukaryota</taxon>
        <taxon>Viridiplantae</taxon>
        <taxon>Chlorophyta</taxon>
        <taxon>Pyramimonadophyceae</taxon>
        <taxon>Pyramimonadales</taxon>
        <taxon>Pyramimonadaceae</taxon>
        <taxon>Cymbomonas</taxon>
    </lineage>
</organism>
<accession>A0AAE0FH21</accession>
<dbReference type="Proteomes" id="UP001190700">
    <property type="component" value="Unassembled WGS sequence"/>
</dbReference>
<name>A0AAE0FH21_9CHLO</name>
<feature type="signal peptide" evidence="1">
    <location>
        <begin position="1"/>
        <end position="28"/>
    </location>
</feature>
<sequence>MLRMTRSGRVKCREIWLVLLLRVLSVDARNSTKDAEFVQTDEYASTRRNLLINVYGDPEAGKRHPSHTRGARRAFPRRRLSPARLHNVEDEEGARQFPVLSTEELTAGLESTTQEAITRFNMSSSCREKSRVSLLLPPGDDVFTVEEVPDGSVANHTAGDPNDFPRNFEEESSNHKCWYINEGWGENLEKEGRFVPEFHVVAATKTVVPCAGAVREATTYPCRGLTALRGTSWMPFFLRNCSA</sequence>
<gene>
    <name evidence="2" type="ORF">CYMTET_31509</name>
</gene>
<evidence type="ECO:0000313" key="2">
    <source>
        <dbReference type="EMBL" id="KAK3259497.1"/>
    </source>
</evidence>
<evidence type="ECO:0000256" key="1">
    <source>
        <dbReference type="SAM" id="SignalP"/>
    </source>
</evidence>
<feature type="chain" id="PRO_5042209653" evidence="1">
    <location>
        <begin position="29"/>
        <end position="243"/>
    </location>
</feature>
<keyword evidence="1" id="KW-0732">Signal</keyword>
<comment type="caution">
    <text evidence="2">The sequence shown here is derived from an EMBL/GenBank/DDBJ whole genome shotgun (WGS) entry which is preliminary data.</text>
</comment>
<evidence type="ECO:0000313" key="3">
    <source>
        <dbReference type="Proteomes" id="UP001190700"/>
    </source>
</evidence>